<comment type="caution">
    <text evidence="2">The sequence shown here is derived from an EMBL/GenBank/DDBJ whole genome shotgun (WGS) entry which is preliminary data.</text>
</comment>
<evidence type="ECO:0000313" key="2">
    <source>
        <dbReference type="EMBL" id="MBB3665454.1"/>
    </source>
</evidence>
<name>A0A839XVP5_9PSEU</name>
<protein>
    <submittedName>
        <fullName evidence="2">Uncharacterized protein</fullName>
    </submittedName>
</protein>
<evidence type="ECO:0000256" key="1">
    <source>
        <dbReference type="SAM" id="MobiDB-lite"/>
    </source>
</evidence>
<keyword evidence="3" id="KW-1185">Reference proteome</keyword>
<feature type="region of interest" description="Disordered" evidence="1">
    <location>
        <begin position="670"/>
        <end position="689"/>
    </location>
</feature>
<dbReference type="EMBL" id="JACIBS010000004">
    <property type="protein sequence ID" value="MBB3665454.1"/>
    <property type="molecule type" value="Genomic_DNA"/>
</dbReference>
<dbReference type="AlphaFoldDB" id="A0A839XVP5"/>
<dbReference type="RefSeq" id="WP_183786663.1">
    <property type="nucleotide sequence ID" value="NZ_JACIBS010000004.1"/>
</dbReference>
<dbReference type="Proteomes" id="UP000564573">
    <property type="component" value="Unassembled WGS sequence"/>
</dbReference>
<gene>
    <name evidence="2" type="ORF">FB384_004411</name>
</gene>
<reference evidence="2 3" key="1">
    <citation type="submission" date="2020-08" db="EMBL/GenBank/DDBJ databases">
        <title>Sequencing the genomes of 1000 actinobacteria strains.</title>
        <authorList>
            <person name="Klenk H.-P."/>
        </authorList>
    </citation>
    <scope>NUCLEOTIDE SEQUENCE [LARGE SCALE GENOMIC DNA]</scope>
    <source>
        <strain evidence="2 3">DSM 45267</strain>
    </source>
</reference>
<sequence length="689" mass="76930">MAALSDGQEGHGAGRRYVGVGHLTGSLASAVAGTNNTVNNHFYHSHGPGPGGTVTSRVDSRGYRKYLRPRFVRPLQFEAAGRALAKHGTLFLSGEPGSGRKSAALMLLWERFPGSDASCRRLSLDEDDGDDRLHPDSIQRNDRLLLDLTEERDPERLSTVEKRLATFVGAVEDMEAALVVLLPPRRDQDPRLRELAVTESTVTIERPNGTAVFTEHVLQDIDADLVDGRAVRELDAFLAAVPMRDVAELARRTVEARNVHRDADFAYWLAEARKSAEDYREEVTEAIGATGPEQRALLLTVAVLEGGHTDAIHRAQRQLLEELRFSRDEIHLLEQRGIEAALGDIGVVVDASHAVRFGKVRYQQAVADHFWMNYPDMRQSLATWVAACVELDELSEEDRGRVVERFVRQACRHNRIPELCAVIRRWAGSGNRPVRKNPPIRWADTALDLALRWDEDAGQAAQQVRRQIYEWASDEQLGAGLAQVLVEVCAEVVADTHPDQALVRLRRLAWHRDDAVATKARSAVVTLTGDTRVHRRFLWRMADWMGQERPSDVTLFLEASSGERVLHRARPRAPIVDAQAREQLRRCWAGVLPHEPSWWRDRLREWLDEAVNSPHRDAALTLLLDASGANVDILARLYVVARDWAAGGDPADRVRRRDVLERLNAGIARSQGLTESGGTNGRDKNGAST</sequence>
<evidence type="ECO:0000313" key="3">
    <source>
        <dbReference type="Proteomes" id="UP000564573"/>
    </source>
</evidence>
<organism evidence="2 3">
    <name type="scientific">Prauserella sediminis</name>
    <dbReference type="NCBI Taxonomy" id="577680"/>
    <lineage>
        <taxon>Bacteria</taxon>
        <taxon>Bacillati</taxon>
        <taxon>Actinomycetota</taxon>
        <taxon>Actinomycetes</taxon>
        <taxon>Pseudonocardiales</taxon>
        <taxon>Pseudonocardiaceae</taxon>
        <taxon>Prauserella</taxon>
        <taxon>Prauserella salsuginis group</taxon>
    </lineage>
</organism>
<proteinExistence type="predicted"/>
<accession>A0A839XVP5</accession>